<dbReference type="SMART" id="SM00355">
    <property type="entry name" value="ZnF_C2H2"/>
    <property type="match status" value="11"/>
</dbReference>
<keyword evidence="2" id="KW-0479">Metal-binding</keyword>
<feature type="compositionally biased region" description="Polar residues" evidence="9">
    <location>
        <begin position="902"/>
        <end position="912"/>
    </location>
</feature>
<dbReference type="EMBL" id="CAXLJM020000066">
    <property type="protein sequence ID" value="CAL8121770.1"/>
    <property type="molecule type" value="Genomic_DNA"/>
</dbReference>
<evidence type="ECO:0000256" key="2">
    <source>
        <dbReference type="ARBA" id="ARBA00022723"/>
    </source>
</evidence>
<dbReference type="PROSITE" id="PS50157">
    <property type="entry name" value="ZINC_FINGER_C2H2_2"/>
    <property type="match status" value="10"/>
</dbReference>
<feature type="region of interest" description="Disordered" evidence="9">
    <location>
        <begin position="209"/>
        <end position="255"/>
    </location>
</feature>
<evidence type="ECO:0000256" key="3">
    <source>
        <dbReference type="ARBA" id="ARBA00022737"/>
    </source>
</evidence>
<feature type="compositionally biased region" description="Polar residues" evidence="9">
    <location>
        <begin position="209"/>
        <end position="222"/>
    </location>
</feature>
<feature type="compositionally biased region" description="Basic and acidic residues" evidence="9">
    <location>
        <begin position="913"/>
        <end position="923"/>
    </location>
</feature>
<dbReference type="PANTHER" id="PTHR16515">
    <property type="entry name" value="PR DOMAIN ZINC FINGER PROTEIN"/>
    <property type="match status" value="1"/>
</dbReference>
<dbReference type="Proteomes" id="UP001642540">
    <property type="component" value="Unassembled WGS sequence"/>
</dbReference>
<protein>
    <recommendedName>
        <fullName evidence="10">C2H2-type domain-containing protein</fullName>
    </recommendedName>
</protein>
<evidence type="ECO:0000256" key="9">
    <source>
        <dbReference type="SAM" id="MobiDB-lite"/>
    </source>
</evidence>
<feature type="compositionally biased region" description="Polar residues" evidence="9">
    <location>
        <begin position="236"/>
        <end position="248"/>
    </location>
</feature>
<evidence type="ECO:0000256" key="4">
    <source>
        <dbReference type="ARBA" id="ARBA00022771"/>
    </source>
</evidence>
<organism evidence="11 12">
    <name type="scientific">Orchesella dallaii</name>
    <dbReference type="NCBI Taxonomy" id="48710"/>
    <lineage>
        <taxon>Eukaryota</taxon>
        <taxon>Metazoa</taxon>
        <taxon>Ecdysozoa</taxon>
        <taxon>Arthropoda</taxon>
        <taxon>Hexapoda</taxon>
        <taxon>Collembola</taxon>
        <taxon>Entomobryomorpha</taxon>
        <taxon>Entomobryoidea</taxon>
        <taxon>Orchesellidae</taxon>
        <taxon>Orchesellinae</taxon>
        <taxon>Orchesella</taxon>
    </lineage>
</organism>
<feature type="compositionally biased region" description="Basic and acidic residues" evidence="9">
    <location>
        <begin position="224"/>
        <end position="235"/>
    </location>
</feature>
<dbReference type="Pfam" id="PF00096">
    <property type="entry name" value="zf-C2H2"/>
    <property type="match status" value="6"/>
</dbReference>
<gene>
    <name evidence="11" type="ORF">ODALV1_LOCUS19531</name>
</gene>
<dbReference type="SUPFAM" id="SSF57667">
    <property type="entry name" value="beta-beta-alpha zinc fingers"/>
    <property type="match status" value="5"/>
</dbReference>
<name>A0ABP1R6V7_9HEXA</name>
<evidence type="ECO:0000256" key="1">
    <source>
        <dbReference type="ARBA" id="ARBA00004123"/>
    </source>
</evidence>
<feature type="domain" description="C2H2-type" evidence="10">
    <location>
        <begin position="455"/>
        <end position="479"/>
    </location>
</feature>
<feature type="compositionally biased region" description="Basic and acidic residues" evidence="9">
    <location>
        <begin position="581"/>
        <end position="616"/>
    </location>
</feature>
<proteinExistence type="predicted"/>
<dbReference type="PANTHER" id="PTHR16515:SF49">
    <property type="entry name" value="GASTRULA ZINC FINGER PROTEIN XLCGF49.1-LIKE-RELATED"/>
    <property type="match status" value="1"/>
</dbReference>
<dbReference type="InterPro" id="IPR013087">
    <property type="entry name" value="Znf_C2H2_type"/>
</dbReference>
<dbReference type="InterPro" id="IPR050331">
    <property type="entry name" value="Zinc_finger"/>
</dbReference>
<feature type="domain" description="C2H2-type" evidence="10">
    <location>
        <begin position="650"/>
        <end position="673"/>
    </location>
</feature>
<feature type="domain" description="C2H2-type" evidence="10">
    <location>
        <begin position="679"/>
        <end position="706"/>
    </location>
</feature>
<dbReference type="InterPro" id="IPR036236">
    <property type="entry name" value="Znf_C2H2_sf"/>
</dbReference>
<feature type="domain" description="C2H2-type" evidence="10">
    <location>
        <begin position="481"/>
        <end position="509"/>
    </location>
</feature>
<evidence type="ECO:0000256" key="5">
    <source>
        <dbReference type="ARBA" id="ARBA00022833"/>
    </source>
</evidence>
<feature type="domain" description="C2H2-type" evidence="10">
    <location>
        <begin position="378"/>
        <end position="400"/>
    </location>
</feature>
<feature type="region of interest" description="Disordered" evidence="9">
    <location>
        <begin position="901"/>
        <end position="923"/>
    </location>
</feature>
<feature type="region of interest" description="Disordered" evidence="9">
    <location>
        <begin position="581"/>
        <end position="621"/>
    </location>
</feature>
<keyword evidence="12" id="KW-1185">Reference proteome</keyword>
<feature type="domain" description="C2H2-type" evidence="10">
    <location>
        <begin position="707"/>
        <end position="734"/>
    </location>
</feature>
<keyword evidence="7" id="KW-0539">Nucleus</keyword>
<comment type="subcellular location">
    <subcellularLocation>
        <location evidence="1">Nucleus</location>
    </subcellularLocation>
</comment>
<evidence type="ECO:0000259" key="10">
    <source>
        <dbReference type="PROSITE" id="PS50157"/>
    </source>
</evidence>
<feature type="domain" description="C2H2-type" evidence="10">
    <location>
        <begin position="763"/>
        <end position="790"/>
    </location>
</feature>
<dbReference type="PROSITE" id="PS00028">
    <property type="entry name" value="ZINC_FINGER_C2H2_1"/>
    <property type="match status" value="9"/>
</dbReference>
<keyword evidence="4 8" id="KW-0863">Zinc-finger</keyword>
<comment type="caution">
    <text evidence="11">The sequence shown here is derived from an EMBL/GenBank/DDBJ whole genome shotgun (WGS) entry which is preliminary data.</text>
</comment>
<keyword evidence="3" id="KW-0677">Repeat</keyword>
<keyword evidence="5" id="KW-0862">Zinc</keyword>
<evidence type="ECO:0000256" key="8">
    <source>
        <dbReference type="PROSITE-ProRule" id="PRU00042"/>
    </source>
</evidence>
<feature type="domain" description="C2H2-type" evidence="10">
    <location>
        <begin position="820"/>
        <end position="847"/>
    </location>
</feature>
<feature type="domain" description="C2H2-type" evidence="10">
    <location>
        <begin position="791"/>
        <end position="819"/>
    </location>
</feature>
<dbReference type="Gene3D" id="3.30.160.60">
    <property type="entry name" value="Classic Zinc Finger"/>
    <property type="match status" value="9"/>
</dbReference>
<evidence type="ECO:0000313" key="11">
    <source>
        <dbReference type="EMBL" id="CAL8121770.1"/>
    </source>
</evidence>
<sequence length="978" mass="112157">MQTMEMGSAEAALTQMASIPSASSSSYFLQLDPSGHIDILESSLVLSKPDMADETVYEIQLDQYMMDERNVEIVNLQQLQHLQNTVTIQPDFIDENQFTSFDPQQIQYNIEDINLSQMLGSNNVVQEAVDEPVPDFTVETEIVTETPLPTPNVLNTSVPTAYGPAGTHQHILTHEPMQIETTAVVEHQEFLIKNEFPPATVKLEGNISHQLPPSQQESSSGENHGIKIETPDKQETGSNNEKSGTSTSDKLKSDATAVKAVEHEFEENEYAGFSDPIIPPVVELFSNPSARKIYVPPTVTILEDDDDEEDVPQGTDKLFKSSFLYDGIDPDDELYISYLSRPDQNKTAMCVLCYEWFESMEVLDEHLKAEHQDNMKLYGCKKCGKQFWSRFMRQRHEKLHRFDLKGPLQRYFPKNRPFDHYESNHFLKRLRPAPLTEKYRQQLRLLHSQIKSTEYDCIQCGKEFKKEEEYREHYEETHALQTCLHCRKVFKNSKLLKDHEQEVHGMYRVKKNYPGGAWKLWESWDCEEMKERDNRLVNVSLFHNYNKRKKLDFDEDLVSEKCDTLTAMECEEVTVSDYDAVKPPEKRKSVDKSSSKSDKKNSSSHSDSPKPRKTDLKQSASSKLQDYDKIVFLGVTNNSDSLMKREDLPYKCDACKTSFDNDIDLQRHMKTHSIRSMAYMCQYCGRGFATHSNRKEHERIHTGDKPYVCPICARAFVQISNLKKHIQTHKDKNNLQCSTCGKQFVKESSLILHQRAHSQDRKFRCHICDRAYNYASLLKRHMRIHTGENPYSCEDCGMQFHELVSLHYHRKKVHTGERPHRCDTCGRAFILSSDLKKHLKIHLRDANNGKTKSEGRKSTAIVVNKSDSQPEPENISVNMDEEGATTKLEAVELETLNHNDLSENSEPLLNNETHPKMEPDHSISEGDRVLVISETDLLNAADVVEGGTEITPDSVIENDTTTTTTMIMEESTETEVVS</sequence>
<evidence type="ECO:0000256" key="7">
    <source>
        <dbReference type="ARBA" id="ARBA00023242"/>
    </source>
</evidence>
<reference evidence="11 12" key="1">
    <citation type="submission" date="2024-08" db="EMBL/GenBank/DDBJ databases">
        <authorList>
            <person name="Cucini C."/>
            <person name="Frati F."/>
        </authorList>
    </citation>
    <scope>NUCLEOTIDE SEQUENCE [LARGE SCALE GENOMIC DNA]</scope>
</reference>
<feature type="domain" description="C2H2-type" evidence="10">
    <location>
        <begin position="735"/>
        <end position="762"/>
    </location>
</feature>
<evidence type="ECO:0000313" key="12">
    <source>
        <dbReference type="Proteomes" id="UP001642540"/>
    </source>
</evidence>
<evidence type="ECO:0000256" key="6">
    <source>
        <dbReference type="ARBA" id="ARBA00023125"/>
    </source>
</evidence>
<accession>A0ABP1R6V7</accession>
<keyword evidence="6" id="KW-0238">DNA-binding</keyword>